<accession>E0NQG2</accession>
<name>E0NQG2_9BACT</name>
<proteinExistence type="predicted"/>
<reference evidence="1" key="1">
    <citation type="submission" date="2010-07" db="EMBL/GenBank/DDBJ databases">
        <authorList>
            <person name="Muzny D."/>
            <person name="Qin X."/>
            <person name="Deng J."/>
            <person name="Jiang H."/>
            <person name="Liu Y."/>
            <person name="Qu J."/>
            <person name="Song X.-Z."/>
            <person name="Zhang L."/>
            <person name="Thornton R."/>
            <person name="Coyle M."/>
            <person name="Francisco L."/>
            <person name="Jackson L."/>
            <person name="Javaid M."/>
            <person name="Korchina V."/>
            <person name="Kovar C."/>
            <person name="Mata R."/>
            <person name="Mathew T."/>
            <person name="Ngo R."/>
            <person name="Nguyen L."/>
            <person name="Nguyen N."/>
            <person name="Okwuonu G."/>
            <person name="Ongeri F."/>
            <person name="Pham C."/>
            <person name="Simmons D."/>
            <person name="Wilczek-Boney K."/>
            <person name="Hale W."/>
            <person name="Jakkamsetti A."/>
            <person name="Pham P."/>
            <person name="Ruth R."/>
            <person name="San Lucas F."/>
            <person name="Warren J."/>
            <person name="Zhang J."/>
            <person name="Zhao Z."/>
            <person name="Zhou C."/>
            <person name="Zhu D."/>
            <person name="Lee S."/>
            <person name="Bess C."/>
            <person name="Blankenburg K."/>
            <person name="Forbes L."/>
            <person name="Fu Q."/>
            <person name="Gubbala S."/>
            <person name="Hirani K."/>
            <person name="Jayaseelan J.C."/>
            <person name="Lara F."/>
            <person name="Munidasa M."/>
            <person name="Palculict T."/>
            <person name="Patil S."/>
            <person name="Pu L.-L."/>
            <person name="Saada N."/>
            <person name="Tang L."/>
            <person name="Weissenberger G."/>
            <person name="Zhu Y."/>
            <person name="Hemphill L."/>
            <person name="Shang Y."/>
            <person name="Youmans B."/>
            <person name="Ayvaz T."/>
            <person name="Ross M."/>
            <person name="Santibanez J."/>
            <person name="Aqrawi P."/>
            <person name="Gross S."/>
            <person name="Joshi V."/>
            <person name="Fowler G."/>
            <person name="Nazareth L."/>
            <person name="Reid J."/>
            <person name="Worley K."/>
            <person name="Petrosino J."/>
            <person name="Highlander S."/>
            <person name="Gibbs R."/>
        </authorList>
    </citation>
    <scope>NUCLEOTIDE SEQUENCE [LARGE SCALE GENOMIC DNA]</scope>
    <source>
        <strain evidence="1">DSM 16973</strain>
    </source>
</reference>
<evidence type="ECO:0000313" key="2">
    <source>
        <dbReference type="Proteomes" id="UP000004394"/>
    </source>
</evidence>
<evidence type="ECO:0000313" key="1">
    <source>
        <dbReference type="EMBL" id="EFM02652.1"/>
    </source>
</evidence>
<protein>
    <submittedName>
        <fullName evidence="1">Uncharacterized protein</fullName>
    </submittedName>
</protein>
<keyword evidence="2" id="KW-1185">Reference proteome</keyword>
<organism evidence="1 2">
    <name type="scientific">Hoylesella marshii DSM 16973 = JCM 13450</name>
    <dbReference type="NCBI Taxonomy" id="862515"/>
    <lineage>
        <taxon>Bacteria</taxon>
        <taxon>Pseudomonadati</taxon>
        <taxon>Bacteroidota</taxon>
        <taxon>Bacteroidia</taxon>
        <taxon>Bacteroidales</taxon>
        <taxon>Prevotellaceae</taxon>
        <taxon>Hoylesella</taxon>
    </lineage>
</organism>
<dbReference type="HOGENOM" id="CLU_2937817_0_0_10"/>
<gene>
    <name evidence="1" type="ORF">HMPREF0658_0413</name>
</gene>
<dbReference type="BioCyc" id="PMAR862515-HMP:GMOO-424-MONOMER"/>
<sequence>MLQNLLPCNAITYFRAFPKLSFPTIIFLLSLCDIRQAIKNIDGYGFIADFFVLLSRYDKK</sequence>
<dbReference type="EMBL" id="AEEI01000017">
    <property type="protein sequence ID" value="EFM02652.1"/>
    <property type="molecule type" value="Genomic_DNA"/>
</dbReference>
<dbReference type="STRING" id="862515.HMPREF0658_0413"/>
<dbReference type="AlphaFoldDB" id="E0NQG2"/>
<comment type="caution">
    <text evidence="1">The sequence shown here is derived from an EMBL/GenBank/DDBJ whole genome shotgun (WGS) entry which is preliminary data.</text>
</comment>
<dbReference type="Proteomes" id="UP000004394">
    <property type="component" value="Unassembled WGS sequence"/>
</dbReference>